<evidence type="ECO:0000256" key="1">
    <source>
        <dbReference type="ARBA" id="ARBA00004496"/>
    </source>
</evidence>
<feature type="domain" description="RecX third three-helical" evidence="7">
    <location>
        <begin position="155"/>
        <end position="196"/>
    </location>
</feature>
<dbReference type="EMBL" id="CACRSY010000014">
    <property type="protein sequence ID" value="VYT19465.1"/>
    <property type="molecule type" value="Genomic_DNA"/>
</dbReference>
<dbReference type="InterPro" id="IPR036388">
    <property type="entry name" value="WH-like_DNA-bd_sf"/>
</dbReference>
<accession>A0A6N2ULI9</accession>
<dbReference type="PANTHER" id="PTHR33602">
    <property type="entry name" value="REGULATORY PROTEIN RECX FAMILY PROTEIN"/>
    <property type="match status" value="1"/>
</dbReference>
<keyword evidence="4 5" id="KW-0963">Cytoplasm</keyword>
<evidence type="ECO:0000259" key="7">
    <source>
        <dbReference type="Pfam" id="PF21981"/>
    </source>
</evidence>
<comment type="function">
    <text evidence="5">Modulates RecA activity.</text>
</comment>
<proteinExistence type="inferred from homology"/>
<dbReference type="InterPro" id="IPR003783">
    <property type="entry name" value="Regulatory_RecX"/>
</dbReference>
<evidence type="ECO:0000256" key="5">
    <source>
        <dbReference type="HAMAP-Rule" id="MF_01114"/>
    </source>
</evidence>
<dbReference type="InterPro" id="IPR053924">
    <property type="entry name" value="RecX_HTH_2nd"/>
</dbReference>
<feature type="domain" description="RecX first three-helical" evidence="8">
    <location>
        <begin position="59"/>
        <end position="97"/>
    </location>
</feature>
<dbReference type="GO" id="GO:0006282">
    <property type="term" value="P:regulation of DNA repair"/>
    <property type="evidence" value="ECO:0007669"/>
    <property type="project" value="UniProtKB-UniRule"/>
</dbReference>
<dbReference type="GO" id="GO:0005737">
    <property type="term" value="C:cytoplasm"/>
    <property type="evidence" value="ECO:0007669"/>
    <property type="project" value="UniProtKB-SubCell"/>
</dbReference>
<dbReference type="Pfam" id="PF02631">
    <property type="entry name" value="RecX_HTH2"/>
    <property type="match status" value="1"/>
</dbReference>
<evidence type="ECO:0000256" key="3">
    <source>
        <dbReference type="ARBA" id="ARBA00018111"/>
    </source>
</evidence>
<comment type="similarity">
    <text evidence="2 5">Belongs to the RecX family.</text>
</comment>
<reference evidence="9" key="1">
    <citation type="submission" date="2019-11" db="EMBL/GenBank/DDBJ databases">
        <authorList>
            <person name="Feng L."/>
        </authorList>
    </citation>
    <scope>NUCLEOTIDE SEQUENCE</scope>
    <source>
        <strain evidence="9">BhanseniiLFYP23</strain>
    </source>
</reference>
<gene>
    <name evidence="5 9" type="primary">recX</name>
    <name evidence="9" type="ORF">BHLFYP23_00554</name>
</gene>
<evidence type="ECO:0000259" key="8">
    <source>
        <dbReference type="Pfam" id="PF21982"/>
    </source>
</evidence>
<evidence type="ECO:0000313" key="9">
    <source>
        <dbReference type="EMBL" id="VYT19465.1"/>
    </source>
</evidence>
<dbReference type="Pfam" id="PF21981">
    <property type="entry name" value="RecX_HTH3"/>
    <property type="match status" value="1"/>
</dbReference>
<evidence type="ECO:0000259" key="6">
    <source>
        <dbReference type="Pfam" id="PF02631"/>
    </source>
</evidence>
<dbReference type="HAMAP" id="MF_01114">
    <property type="entry name" value="RecX"/>
    <property type="match status" value="1"/>
</dbReference>
<dbReference type="InterPro" id="IPR053925">
    <property type="entry name" value="RecX_HTH_3rd"/>
</dbReference>
<dbReference type="AlphaFoldDB" id="A0A6N2ULI9"/>
<comment type="subcellular location">
    <subcellularLocation>
        <location evidence="1 5">Cytoplasm</location>
    </subcellularLocation>
</comment>
<dbReference type="InterPro" id="IPR053926">
    <property type="entry name" value="RecX_HTH_1st"/>
</dbReference>
<name>A0A6N2ULI9_BLAHA</name>
<dbReference type="RefSeq" id="WP_003019944.1">
    <property type="nucleotide sequence ID" value="NZ_CACRSY010000014.1"/>
</dbReference>
<feature type="domain" description="RecX second three-helical" evidence="6">
    <location>
        <begin position="105"/>
        <end position="143"/>
    </location>
</feature>
<sequence>MLVTDIKPVTKQKFQIEIDGQPAFVVYKGELFRYHLEKNREIEQSVYTELVDEVLTKRAKLRAMYLLQKMDRTRWELERKLQESGYPPVAVERALEYVTSFHYIDDKRYVAMYIESQKNKKGKARIKMELMRKGVSSEVIAEVFEETEDETDTKETIRSLIEKKCSNPTQMDEKEKRKLYGFLLRRGFSSSDILSVFREISE</sequence>
<dbReference type="Pfam" id="PF21982">
    <property type="entry name" value="RecX_HTH1"/>
    <property type="match status" value="1"/>
</dbReference>
<evidence type="ECO:0000256" key="2">
    <source>
        <dbReference type="ARBA" id="ARBA00009695"/>
    </source>
</evidence>
<organism evidence="9">
    <name type="scientific">Blautia hansenii</name>
    <name type="common">Ruminococcus hansenii</name>
    <dbReference type="NCBI Taxonomy" id="1322"/>
    <lineage>
        <taxon>Bacteria</taxon>
        <taxon>Bacillati</taxon>
        <taxon>Bacillota</taxon>
        <taxon>Clostridia</taxon>
        <taxon>Lachnospirales</taxon>
        <taxon>Lachnospiraceae</taxon>
        <taxon>Blautia</taxon>
    </lineage>
</organism>
<evidence type="ECO:0000256" key="4">
    <source>
        <dbReference type="ARBA" id="ARBA00022490"/>
    </source>
</evidence>
<protein>
    <recommendedName>
        <fullName evidence="3 5">Regulatory protein RecX</fullName>
    </recommendedName>
</protein>
<dbReference type="PANTHER" id="PTHR33602:SF1">
    <property type="entry name" value="REGULATORY PROTEIN RECX FAMILY PROTEIN"/>
    <property type="match status" value="1"/>
</dbReference>
<dbReference type="Gene3D" id="1.10.10.10">
    <property type="entry name" value="Winged helix-like DNA-binding domain superfamily/Winged helix DNA-binding domain"/>
    <property type="match status" value="3"/>
</dbReference>